<dbReference type="EMBL" id="JARJFB010000004">
    <property type="protein sequence ID" value="MEA0970165.1"/>
    <property type="molecule type" value="Genomic_DNA"/>
</dbReference>
<organism evidence="6 7">
    <name type="scientific">Candidatus Megaera venefica</name>
    <dbReference type="NCBI Taxonomy" id="2055910"/>
    <lineage>
        <taxon>Bacteria</taxon>
        <taxon>Pseudomonadati</taxon>
        <taxon>Pseudomonadota</taxon>
        <taxon>Alphaproteobacteria</taxon>
        <taxon>Rickettsiales</taxon>
        <taxon>Rickettsiaceae</taxon>
        <taxon>Candidatus Megaera</taxon>
    </lineage>
</organism>
<keyword evidence="7" id="KW-1185">Reference proteome</keyword>
<evidence type="ECO:0000256" key="5">
    <source>
        <dbReference type="HAMAP-Rule" id="MF_00374"/>
    </source>
</evidence>
<dbReference type="Proteomes" id="UP001291687">
    <property type="component" value="Unassembled WGS sequence"/>
</dbReference>
<evidence type="ECO:0000313" key="6">
    <source>
        <dbReference type="EMBL" id="MEA0970165.1"/>
    </source>
</evidence>
<evidence type="ECO:0000256" key="3">
    <source>
        <dbReference type="ARBA" id="ARBA00023274"/>
    </source>
</evidence>
<sequence length="71" mass="8138">MSDKEFTSKALSGLSVEKLREKVVFLKKELFNLRFQKTLGELTNTTRFSMVRKDIARVNTELTKRKAGGSK</sequence>
<evidence type="ECO:0000256" key="2">
    <source>
        <dbReference type="ARBA" id="ARBA00022980"/>
    </source>
</evidence>
<dbReference type="InterPro" id="IPR050063">
    <property type="entry name" value="Ribosomal_protein_uL29"/>
</dbReference>
<dbReference type="Pfam" id="PF00831">
    <property type="entry name" value="Ribosomal_L29"/>
    <property type="match status" value="1"/>
</dbReference>
<dbReference type="PROSITE" id="PS00579">
    <property type="entry name" value="RIBOSOMAL_L29"/>
    <property type="match status" value="1"/>
</dbReference>
<evidence type="ECO:0000313" key="7">
    <source>
        <dbReference type="Proteomes" id="UP001291687"/>
    </source>
</evidence>
<dbReference type="HAMAP" id="MF_00374">
    <property type="entry name" value="Ribosomal_uL29"/>
    <property type="match status" value="1"/>
</dbReference>
<dbReference type="PANTHER" id="PTHR10916">
    <property type="entry name" value="60S RIBOSOMAL PROTEIN L35/50S RIBOSOMAL PROTEIN L29"/>
    <property type="match status" value="1"/>
</dbReference>
<dbReference type="SUPFAM" id="SSF46561">
    <property type="entry name" value="Ribosomal protein L29 (L29p)"/>
    <property type="match status" value="1"/>
</dbReference>
<dbReference type="InterPro" id="IPR036049">
    <property type="entry name" value="Ribosomal_uL29_sf"/>
</dbReference>
<keyword evidence="2 5" id="KW-0689">Ribosomal protein</keyword>
<dbReference type="RefSeq" id="WP_322776072.1">
    <property type="nucleotide sequence ID" value="NZ_JARJFB010000004.1"/>
</dbReference>
<dbReference type="InterPro" id="IPR001854">
    <property type="entry name" value="Ribosomal_uL29"/>
</dbReference>
<dbReference type="CDD" id="cd00427">
    <property type="entry name" value="Ribosomal_L29_HIP"/>
    <property type="match status" value="1"/>
</dbReference>
<evidence type="ECO:0000256" key="4">
    <source>
        <dbReference type="ARBA" id="ARBA00035204"/>
    </source>
</evidence>
<evidence type="ECO:0000256" key="1">
    <source>
        <dbReference type="ARBA" id="ARBA00009254"/>
    </source>
</evidence>
<comment type="caution">
    <text evidence="6">The sequence shown here is derived from an EMBL/GenBank/DDBJ whole genome shotgun (WGS) entry which is preliminary data.</text>
</comment>
<name>A0ABU5NAH1_9RICK</name>
<dbReference type="PANTHER" id="PTHR10916:SF0">
    <property type="entry name" value="LARGE RIBOSOMAL SUBUNIT PROTEIN UL29C"/>
    <property type="match status" value="1"/>
</dbReference>
<proteinExistence type="inferred from homology"/>
<accession>A0ABU5NAH1</accession>
<dbReference type="NCBIfam" id="TIGR00012">
    <property type="entry name" value="L29"/>
    <property type="match status" value="1"/>
</dbReference>
<reference evidence="6 7" key="1">
    <citation type="submission" date="2023-03" db="EMBL/GenBank/DDBJ databases">
        <title>Host association and intracellularity evolved multiple times independently in the Rickettsiales.</title>
        <authorList>
            <person name="Castelli M."/>
            <person name="Nardi T."/>
            <person name="Gammuto L."/>
            <person name="Bellinzona G."/>
            <person name="Sabaneyeva E."/>
            <person name="Potekhin A."/>
            <person name="Serra V."/>
            <person name="Petroni G."/>
            <person name="Sassera D."/>
        </authorList>
    </citation>
    <scope>NUCLEOTIDE SEQUENCE [LARGE SCALE GENOMIC DNA]</scope>
    <source>
        <strain evidence="6 7">Sr 2-6</strain>
    </source>
</reference>
<dbReference type="Gene3D" id="1.10.287.310">
    <property type="match status" value="1"/>
</dbReference>
<protein>
    <recommendedName>
        <fullName evidence="4 5">Large ribosomal subunit protein uL29</fullName>
    </recommendedName>
</protein>
<dbReference type="GO" id="GO:0005840">
    <property type="term" value="C:ribosome"/>
    <property type="evidence" value="ECO:0007669"/>
    <property type="project" value="UniProtKB-KW"/>
</dbReference>
<comment type="similarity">
    <text evidence="1 5">Belongs to the universal ribosomal protein uL29 family.</text>
</comment>
<gene>
    <name evidence="5" type="primary">rpmC</name>
    <name evidence="6" type="ORF">Megvenef_00117</name>
</gene>
<keyword evidence="3 5" id="KW-0687">Ribonucleoprotein</keyword>
<dbReference type="InterPro" id="IPR018254">
    <property type="entry name" value="Ribosomal_uL29_CS"/>
</dbReference>